<reference evidence="1" key="1">
    <citation type="submission" date="2022-06" db="EMBL/GenBank/DDBJ databases">
        <title>Genome public.</title>
        <authorList>
            <person name="Sun Q."/>
        </authorList>
    </citation>
    <scope>NUCLEOTIDE SEQUENCE</scope>
    <source>
        <strain evidence="1">CWNU-1</strain>
    </source>
</reference>
<sequence>MGADLVGSPLSLWARDITVHLTDCEPTPVFTAAALGASRPRTPSTFRVRHSPALGQQPSRTQLAVAFPALLGRLPGGRLPGFESELSSRKCGSVGRIASLPLEW</sequence>
<dbReference type="EMBL" id="JAMQAW010000088">
    <property type="protein sequence ID" value="MCM2393780.1"/>
    <property type="molecule type" value="Genomic_DNA"/>
</dbReference>
<evidence type="ECO:0000313" key="2">
    <source>
        <dbReference type="Proteomes" id="UP001431429"/>
    </source>
</evidence>
<dbReference type="RefSeq" id="WP_250924076.1">
    <property type="nucleotide sequence ID" value="NZ_JAMQAW010000088.1"/>
</dbReference>
<name>A0ABT0UZ84_9ACTN</name>
<organism evidence="1 2">
    <name type="scientific">Streptomyces albipurpureus</name>
    <dbReference type="NCBI Taxonomy" id="2897419"/>
    <lineage>
        <taxon>Bacteria</taxon>
        <taxon>Bacillati</taxon>
        <taxon>Actinomycetota</taxon>
        <taxon>Actinomycetes</taxon>
        <taxon>Kitasatosporales</taxon>
        <taxon>Streptomycetaceae</taxon>
        <taxon>Streptomyces</taxon>
    </lineage>
</organism>
<accession>A0ABT0UZ84</accession>
<proteinExistence type="predicted"/>
<dbReference type="Proteomes" id="UP001431429">
    <property type="component" value="Unassembled WGS sequence"/>
</dbReference>
<keyword evidence="2" id="KW-1185">Reference proteome</keyword>
<comment type="caution">
    <text evidence="1">The sequence shown here is derived from an EMBL/GenBank/DDBJ whole genome shotgun (WGS) entry which is preliminary data.</text>
</comment>
<evidence type="ECO:0000313" key="1">
    <source>
        <dbReference type="EMBL" id="MCM2393780.1"/>
    </source>
</evidence>
<gene>
    <name evidence="1" type="ORF">NBG84_36870</name>
</gene>
<protein>
    <submittedName>
        <fullName evidence="1">Uncharacterized protein</fullName>
    </submittedName>
</protein>